<organism evidence="2">
    <name type="scientific">uncultured Rubrobacteraceae bacterium</name>
    <dbReference type="NCBI Taxonomy" id="349277"/>
    <lineage>
        <taxon>Bacteria</taxon>
        <taxon>Bacillati</taxon>
        <taxon>Actinomycetota</taxon>
        <taxon>Rubrobacteria</taxon>
        <taxon>Rubrobacterales</taxon>
        <taxon>Rubrobacteraceae</taxon>
        <taxon>environmental samples</taxon>
    </lineage>
</organism>
<evidence type="ECO:0000256" key="1">
    <source>
        <dbReference type="SAM" id="MobiDB-lite"/>
    </source>
</evidence>
<accession>A0A6J4QZ00</accession>
<evidence type="ECO:0000313" key="2">
    <source>
        <dbReference type="EMBL" id="CAA9453841.1"/>
    </source>
</evidence>
<protein>
    <submittedName>
        <fullName evidence="2">Uncharacterized protein</fullName>
    </submittedName>
</protein>
<feature type="region of interest" description="Disordered" evidence="1">
    <location>
        <begin position="12"/>
        <end position="35"/>
    </location>
</feature>
<gene>
    <name evidence="2" type="ORF">AVDCRST_MAG14-1290</name>
</gene>
<feature type="non-terminal residue" evidence="2">
    <location>
        <position position="1"/>
    </location>
</feature>
<proteinExistence type="predicted"/>
<dbReference type="EMBL" id="CADCVG010000053">
    <property type="protein sequence ID" value="CAA9453841.1"/>
    <property type="molecule type" value="Genomic_DNA"/>
</dbReference>
<feature type="compositionally biased region" description="Acidic residues" evidence="1">
    <location>
        <begin position="24"/>
        <end position="35"/>
    </location>
</feature>
<dbReference type="AlphaFoldDB" id="A0A6J4QZ00"/>
<sequence length="35" mass="3739">VVLLGLTLWVGTQSEMPSGTESEPGMESEAEMDPM</sequence>
<name>A0A6J4QZ00_9ACTN</name>
<reference evidence="2" key="1">
    <citation type="submission" date="2020-02" db="EMBL/GenBank/DDBJ databases">
        <authorList>
            <person name="Meier V. D."/>
        </authorList>
    </citation>
    <scope>NUCLEOTIDE SEQUENCE</scope>
    <source>
        <strain evidence="2">AVDCRST_MAG14</strain>
    </source>
</reference>